<evidence type="ECO:0008006" key="3">
    <source>
        <dbReference type="Google" id="ProtNLM"/>
    </source>
</evidence>
<dbReference type="AlphaFoldDB" id="A0ABD5TYN3"/>
<keyword evidence="2" id="KW-1185">Reference proteome</keyword>
<gene>
    <name evidence="1" type="ORF">ACFQEV_02720</name>
</gene>
<dbReference type="EMBL" id="JBHSXH010000009">
    <property type="protein sequence ID" value="MFC6823909.1"/>
    <property type="molecule type" value="Genomic_DNA"/>
</dbReference>
<reference evidence="1 2" key="1">
    <citation type="journal article" date="2019" name="Int. J. Syst. Evol. Microbiol.">
        <title>The Global Catalogue of Microorganisms (GCM) 10K type strain sequencing project: providing services to taxonomists for standard genome sequencing and annotation.</title>
        <authorList>
            <consortium name="The Broad Institute Genomics Platform"/>
            <consortium name="The Broad Institute Genome Sequencing Center for Infectious Disease"/>
            <person name="Wu L."/>
            <person name="Ma J."/>
        </authorList>
    </citation>
    <scope>NUCLEOTIDE SEQUENCE [LARGE SCALE GENOMIC DNA]</scope>
    <source>
        <strain evidence="1 2">YIM 94188</strain>
    </source>
</reference>
<comment type="caution">
    <text evidence="1">The sequence shown here is derived from an EMBL/GenBank/DDBJ whole genome shotgun (WGS) entry which is preliminary data.</text>
</comment>
<evidence type="ECO:0000313" key="1">
    <source>
        <dbReference type="EMBL" id="MFC6823909.1"/>
    </source>
</evidence>
<dbReference type="Proteomes" id="UP001596408">
    <property type="component" value="Unassembled WGS sequence"/>
</dbReference>
<organism evidence="1 2">
    <name type="scientific">Halopelagius fulvigenes</name>
    <dbReference type="NCBI Taxonomy" id="1198324"/>
    <lineage>
        <taxon>Archaea</taxon>
        <taxon>Methanobacteriati</taxon>
        <taxon>Methanobacteriota</taxon>
        <taxon>Stenosarchaea group</taxon>
        <taxon>Halobacteria</taxon>
        <taxon>Halobacteriales</taxon>
        <taxon>Haloferacaceae</taxon>
    </lineage>
</organism>
<name>A0ABD5TYN3_9EURY</name>
<proteinExistence type="predicted"/>
<accession>A0ABD5TYN3</accession>
<protein>
    <recommendedName>
        <fullName evidence="3">DUF1579 domain-containing protein</fullName>
    </recommendedName>
</protein>
<sequence length="155" mass="17439">MTAESNPLLERLDAFVGEWEMGMSINGQTHTGARARFEWIEDGAFLAYRGEAGNTSEMTTEIGENSPLPTVSIIGVDDSNEQFTMLYSDARGVFRVYQMALSDGKWELWREAPGFSQRFTGALSDDGDTITGTWEKSEDGTEWEHDFDLTYTKVR</sequence>
<dbReference type="RefSeq" id="WP_379692448.1">
    <property type="nucleotide sequence ID" value="NZ_JBHSXH010000009.1"/>
</dbReference>
<evidence type="ECO:0000313" key="2">
    <source>
        <dbReference type="Proteomes" id="UP001596408"/>
    </source>
</evidence>